<dbReference type="AlphaFoldDB" id="A0A916U7R1"/>
<dbReference type="SUPFAM" id="SSF52540">
    <property type="entry name" value="P-loop containing nucleoside triphosphate hydrolases"/>
    <property type="match status" value="1"/>
</dbReference>
<dbReference type="Proteomes" id="UP000641514">
    <property type="component" value="Unassembled WGS sequence"/>
</dbReference>
<dbReference type="InterPro" id="IPR008995">
    <property type="entry name" value="Mo/tungstate-bd_C_term_dom"/>
</dbReference>
<dbReference type="SUPFAM" id="SSF50331">
    <property type="entry name" value="MOP-like"/>
    <property type="match status" value="1"/>
</dbReference>
<comment type="caution">
    <text evidence="6">The sequence shown here is derived from an EMBL/GenBank/DDBJ whole genome shotgun (WGS) entry which is preliminary data.</text>
</comment>
<keyword evidence="3 6" id="KW-0067">ATP-binding</keyword>
<keyword evidence="7" id="KW-1185">Reference proteome</keyword>
<keyword evidence="2" id="KW-0547">Nucleotide-binding</keyword>
<dbReference type="PANTHER" id="PTHR42781">
    <property type="entry name" value="SPERMIDINE/PUTRESCINE IMPORT ATP-BINDING PROTEIN POTA"/>
    <property type="match status" value="1"/>
</dbReference>
<dbReference type="InterPro" id="IPR027417">
    <property type="entry name" value="P-loop_NTPase"/>
</dbReference>
<evidence type="ECO:0000256" key="4">
    <source>
        <dbReference type="ARBA" id="ARBA00066388"/>
    </source>
</evidence>
<dbReference type="PROSITE" id="PS50893">
    <property type="entry name" value="ABC_TRANSPORTER_2"/>
    <property type="match status" value="1"/>
</dbReference>
<dbReference type="RefSeq" id="WP_188671913.1">
    <property type="nucleotide sequence ID" value="NZ_BMJH01000001.1"/>
</dbReference>
<keyword evidence="1" id="KW-0813">Transport</keyword>
<dbReference type="Pfam" id="PF00005">
    <property type="entry name" value="ABC_tran"/>
    <property type="match status" value="1"/>
</dbReference>
<evidence type="ECO:0000313" key="6">
    <source>
        <dbReference type="EMBL" id="GGC62833.1"/>
    </source>
</evidence>
<evidence type="ECO:0000259" key="5">
    <source>
        <dbReference type="PROSITE" id="PS50893"/>
    </source>
</evidence>
<proteinExistence type="predicted"/>
<feature type="domain" description="ABC transporter" evidence="5">
    <location>
        <begin position="5"/>
        <end position="235"/>
    </location>
</feature>
<dbReference type="GO" id="GO:0016887">
    <property type="term" value="F:ATP hydrolysis activity"/>
    <property type="evidence" value="ECO:0007669"/>
    <property type="project" value="InterPro"/>
</dbReference>
<organism evidence="6 7">
    <name type="scientific">Hoyosella rhizosphaerae</name>
    <dbReference type="NCBI Taxonomy" id="1755582"/>
    <lineage>
        <taxon>Bacteria</taxon>
        <taxon>Bacillati</taxon>
        <taxon>Actinomycetota</taxon>
        <taxon>Actinomycetes</taxon>
        <taxon>Mycobacteriales</taxon>
        <taxon>Hoyosellaceae</taxon>
        <taxon>Hoyosella</taxon>
    </lineage>
</organism>
<dbReference type="InterPro" id="IPR003439">
    <property type="entry name" value="ABC_transporter-like_ATP-bd"/>
</dbReference>
<dbReference type="InterPro" id="IPR003593">
    <property type="entry name" value="AAA+_ATPase"/>
</dbReference>
<evidence type="ECO:0000313" key="7">
    <source>
        <dbReference type="Proteomes" id="UP000641514"/>
    </source>
</evidence>
<evidence type="ECO:0000256" key="1">
    <source>
        <dbReference type="ARBA" id="ARBA00022448"/>
    </source>
</evidence>
<dbReference type="InterPro" id="IPR050093">
    <property type="entry name" value="ABC_SmlMolc_Importer"/>
</dbReference>
<name>A0A916U7R1_9ACTN</name>
<dbReference type="InterPro" id="IPR017871">
    <property type="entry name" value="ABC_transporter-like_CS"/>
</dbReference>
<dbReference type="EMBL" id="BMJH01000001">
    <property type="protein sequence ID" value="GGC62833.1"/>
    <property type="molecule type" value="Genomic_DNA"/>
</dbReference>
<accession>A0A916U7R1</accession>
<dbReference type="EC" id="7.6.2.9" evidence="4"/>
<dbReference type="SMART" id="SM00382">
    <property type="entry name" value="AAA"/>
    <property type="match status" value="1"/>
</dbReference>
<evidence type="ECO:0000256" key="3">
    <source>
        <dbReference type="ARBA" id="ARBA00022840"/>
    </source>
</evidence>
<dbReference type="PANTHER" id="PTHR42781:SF4">
    <property type="entry name" value="SPERMIDINE_PUTRESCINE IMPORT ATP-BINDING PROTEIN POTA"/>
    <property type="match status" value="1"/>
</dbReference>
<reference evidence="6" key="1">
    <citation type="journal article" date="2014" name="Int. J. Syst. Evol. Microbiol.">
        <title>Complete genome sequence of Corynebacterium casei LMG S-19264T (=DSM 44701T), isolated from a smear-ripened cheese.</title>
        <authorList>
            <consortium name="US DOE Joint Genome Institute (JGI-PGF)"/>
            <person name="Walter F."/>
            <person name="Albersmeier A."/>
            <person name="Kalinowski J."/>
            <person name="Ruckert C."/>
        </authorList>
    </citation>
    <scope>NUCLEOTIDE SEQUENCE</scope>
    <source>
        <strain evidence="6">CGMCC 1.15478</strain>
    </source>
</reference>
<dbReference type="FunFam" id="3.40.50.300:FF:000425">
    <property type="entry name" value="Probable ABC transporter, ATP-binding subunit"/>
    <property type="match status" value="1"/>
</dbReference>
<gene>
    <name evidence="6" type="ORF">GCM10011410_14080</name>
</gene>
<dbReference type="GO" id="GO:0015418">
    <property type="term" value="F:ABC-type quaternary ammonium compound transporting activity"/>
    <property type="evidence" value="ECO:0007669"/>
    <property type="project" value="UniProtKB-EC"/>
</dbReference>
<dbReference type="Gene3D" id="3.40.50.300">
    <property type="entry name" value="P-loop containing nucleotide triphosphate hydrolases"/>
    <property type="match status" value="1"/>
</dbReference>
<evidence type="ECO:0000256" key="2">
    <source>
        <dbReference type="ARBA" id="ARBA00022741"/>
    </source>
</evidence>
<sequence>MSTTLELRDVTKTYADTVVIDAINLTVNAGECVAILGPSGVGKSTILRLIAGLDEPTAGSVRLGETTIDTQPAEERGVGLMFQQPLLFPHLDAIDNVAFSARAAGKSRRQAREHAQKYLDLVQLGGYAHRRSTELSGGQAQRVALARALAAQPRVLLLDEPFSALDPQLRAEMHSLLRTIRRELNPTVLLVTHDQHEASVLADRIAILLDSRLAQVAAPHEIYSRPASLEVHRMMGGLNVIPGDHDGTYHHSSMGRLEVPTCEENTPSTLVFRHESVTVTPPPGDVTAQITEITHIGARQRLTLRANNTTLHADTPPTTSVAVGDTVGLHIPLDARHTIRTTP</sequence>
<reference evidence="6" key="2">
    <citation type="submission" date="2020-09" db="EMBL/GenBank/DDBJ databases">
        <authorList>
            <person name="Sun Q."/>
            <person name="Zhou Y."/>
        </authorList>
    </citation>
    <scope>NUCLEOTIDE SEQUENCE</scope>
    <source>
        <strain evidence="6">CGMCC 1.15478</strain>
    </source>
</reference>
<dbReference type="GO" id="GO:0005524">
    <property type="term" value="F:ATP binding"/>
    <property type="evidence" value="ECO:0007669"/>
    <property type="project" value="UniProtKB-KW"/>
</dbReference>
<protein>
    <recommendedName>
        <fullName evidence="4">ABC-type quaternary amine transporter</fullName>
        <ecNumber evidence="4">7.6.2.9</ecNumber>
    </recommendedName>
</protein>
<dbReference type="PROSITE" id="PS00211">
    <property type="entry name" value="ABC_TRANSPORTER_1"/>
    <property type="match status" value="1"/>
</dbReference>